<proteinExistence type="predicted"/>
<feature type="region of interest" description="Disordered" evidence="1">
    <location>
        <begin position="1"/>
        <end position="21"/>
    </location>
</feature>
<evidence type="ECO:0000256" key="1">
    <source>
        <dbReference type="SAM" id="MobiDB-lite"/>
    </source>
</evidence>
<evidence type="ECO:0000313" key="3">
    <source>
        <dbReference type="Proteomes" id="UP001470230"/>
    </source>
</evidence>
<dbReference type="EMBL" id="JAPFFF010000001">
    <property type="protein sequence ID" value="KAK8898731.1"/>
    <property type="molecule type" value="Genomic_DNA"/>
</dbReference>
<protein>
    <submittedName>
        <fullName evidence="2">Uncharacterized protein</fullName>
    </submittedName>
</protein>
<gene>
    <name evidence="2" type="ORF">M9Y10_001023</name>
</gene>
<keyword evidence="3" id="KW-1185">Reference proteome</keyword>
<organism evidence="2 3">
    <name type="scientific">Tritrichomonas musculus</name>
    <dbReference type="NCBI Taxonomy" id="1915356"/>
    <lineage>
        <taxon>Eukaryota</taxon>
        <taxon>Metamonada</taxon>
        <taxon>Parabasalia</taxon>
        <taxon>Tritrichomonadida</taxon>
        <taxon>Tritrichomonadidae</taxon>
        <taxon>Tritrichomonas</taxon>
    </lineage>
</organism>
<dbReference type="Proteomes" id="UP001470230">
    <property type="component" value="Unassembled WGS sequence"/>
</dbReference>
<sequence>MSSSSSDDFQPPEYIRNAPIISNNKSNNMDSLYLDYFGGMKNSSGNYADSQQYKSNPFDSSESLNIYAKHTVTPLFSTKNKYYKDRFRHSYPNNAFIRKAKELKSFIMSETERLANQDTRFCLGANLLQEVECLGSSPNCSIRRRMMKMGLL</sequence>
<evidence type="ECO:0000313" key="2">
    <source>
        <dbReference type="EMBL" id="KAK8898731.1"/>
    </source>
</evidence>
<accession>A0ABR2L6T5</accession>
<comment type="caution">
    <text evidence="2">The sequence shown here is derived from an EMBL/GenBank/DDBJ whole genome shotgun (WGS) entry which is preliminary data.</text>
</comment>
<name>A0ABR2L6T5_9EUKA</name>
<reference evidence="2 3" key="1">
    <citation type="submission" date="2024-04" db="EMBL/GenBank/DDBJ databases">
        <title>Tritrichomonas musculus Genome.</title>
        <authorList>
            <person name="Alves-Ferreira E."/>
            <person name="Grigg M."/>
            <person name="Lorenzi H."/>
            <person name="Galac M."/>
        </authorList>
    </citation>
    <scope>NUCLEOTIDE SEQUENCE [LARGE SCALE GENOMIC DNA]</scope>
    <source>
        <strain evidence="2 3">EAF2021</strain>
    </source>
</reference>